<feature type="compositionally biased region" description="Basic and acidic residues" evidence="1">
    <location>
        <begin position="1551"/>
        <end position="1570"/>
    </location>
</feature>
<organism evidence="2 3">
    <name type="scientific">Tritrichomonas musculus</name>
    <dbReference type="NCBI Taxonomy" id="1915356"/>
    <lineage>
        <taxon>Eukaryota</taxon>
        <taxon>Metamonada</taxon>
        <taxon>Parabasalia</taxon>
        <taxon>Tritrichomonadida</taxon>
        <taxon>Tritrichomonadidae</taxon>
        <taxon>Tritrichomonas</taxon>
    </lineage>
</organism>
<evidence type="ECO:0000313" key="2">
    <source>
        <dbReference type="EMBL" id="KAK8853902.1"/>
    </source>
</evidence>
<feature type="compositionally biased region" description="Low complexity" evidence="1">
    <location>
        <begin position="1951"/>
        <end position="1965"/>
    </location>
</feature>
<feature type="compositionally biased region" description="Basic and acidic residues" evidence="1">
    <location>
        <begin position="1589"/>
        <end position="1617"/>
    </location>
</feature>
<keyword evidence="3" id="KW-1185">Reference proteome</keyword>
<feature type="region of interest" description="Disordered" evidence="1">
    <location>
        <begin position="1945"/>
        <end position="1968"/>
    </location>
</feature>
<dbReference type="EMBL" id="JAPFFF010000021">
    <property type="protein sequence ID" value="KAK8853902.1"/>
    <property type="molecule type" value="Genomic_DNA"/>
</dbReference>
<accession>A0ABR2HX54</accession>
<feature type="region of interest" description="Disordered" evidence="1">
    <location>
        <begin position="1"/>
        <end position="64"/>
    </location>
</feature>
<feature type="compositionally biased region" description="Basic and acidic residues" evidence="1">
    <location>
        <begin position="2100"/>
        <end position="2117"/>
    </location>
</feature>
<feature type="compositionally biased region" description="Acidic residues" evidence="1">
    <location>
        <begin position="1618"/>
        <end position="1632"/>
    </location>
</feature>
<gene>
    <name evidence="2" type="ORF">M9Y10_016447</name>
</gene>
<reference evidence="2 3" key="1">
    <citation type="submission" date="2024-04" db="EMBL/GenBank/DDBJ databases">
        <title>Tritrichomonas musculus Genome.</title>
        <authorList>
            <person name="Alves-Ferreira E."/>
            <person name="Grigg M."/>
            <person name="Lorenzi H."/>
            <person name="Galac M."/>
        </authorList>
    </citation>
    <scope>NUCLEOTIDE SEQUENCE [LARGE SCALE GENOMIC DNA]</scope>
    <source>
        <strain evidence="2 3">EAF2021</strain>
    </source>
</reference>
<evidence type="ECO:0008006" key="4">
    <source>
        <dbReference type="Google" id="ProtNLM"/>
    </source>
</evidence>
<feature type="compositionally biased region" description="Low complexity" evidence="1">
    <location>
        <begin position="1665"/>
        <end position="1689"/>
    </location>
</feature>
<feature type="region of interest" description="Disordered" evidence="1">
    <location>
        <begin position="1903"/>
        <end position="1927"/>
    </location>
</feature>
<feature type="compositionally biased region" description="Polar residues" evidence="1">
    <location>
        <begin position="2044"/>
        <end position="2053"/>
    </location>
</feature>
<feature type="region of interest" description="Disordered" evidence="1">
    <location>
        <begin position="2081"/>
        <end position="2155"/>
    </location>
</feature>
<feature type="region of interest" description="Disordered" evidence="1">
    <location>
        <begin position="1544"/>
        <end position="1700"/>
    </location>
</feature>
<feature type="region of interest" description="Disordered" evidence="1">
    <location>
        <begin position="2025"/>
        <end position="2054"/>
    </location>
</feature>
<comment type="caution">
    <text evidence="2">The sequence shown here is derived from an EMBL/GenBank/DDBJ whole genome shotgun (WGS) entry which is preliminary data.</text>
</comment>
<dbReference type="Proteomes" id="UP001470230">
    <property type="component" value="Unassembled WGS sequence"/>
</dbReference>
<feature type="compositionally biased region" description="Basic residues" evidence="1">
    <location>
        <begin position="1639"/>
        <end position="1659"/>
    </location>
</feature>
<protein>
    <recommendedName>
        <fullName evidence="4">HECT domain-containing protein</fullName>
    </recommendedName>
</protein>
<feature type="compositionally biased region" description="Basic and acidic residues" evidence="1">
    <location>
        <begin position="2029"/>
        <end position="2042"/>
    </location>
</feature>
<evidence type="ECO:0000256" key="1">
    <source>
        <dbReference type="SAM" id="MobiDB-lite"/>
    </source>
</evidence>
<proteinExistence type="predicted"/>
<sequence length="2155" mass="249787">MPPRGSKLQRQKSNSEQQLNNDVQSHLSESNQKSDSEIPIPIKQPVGTDSDESQQQSAASIEFQKQQDALTSFSQHNFVLPTNDQEEESKDFPESKSKIQDIKFDGIIKMLSNREFNENQEKMLQYLHKFYNNFEENDVLQIFNILNFLTECFPFFKLCPFLTKEKKLSFINEVQKLLNFNEDDDICQKYFQNISSFCSDFDNLFGIQYNTKPFHNIFRENFSNLTSVLHNAIQQITNRGKNELFKDDFQKIRESMTFLYIHFKILMKTQRIRTAISFVDNLLQSESDFNQFLIKADLMANDLFDKISNQFDLLIKLTLHLKLLFMIHQFIEIIDHIAAKINNKQRTQLQNNEIIEYTEKQPQENSIGYLLYDEFNFNTNMQTDFLRLANEFTNQLDIDMNIDDFKRLVSELLNKSSLLLNQSFHQCGLKPILFSLNYHYRMIQSATSLMIPLLKTEQLDNIDYLQKIFVALKFLLKKFSCFQGKDIELGIINNLSFSLIMQIKDLFRLTKIKRSYKGTSSFQSVDKYIKLFVKDLETIENTICFAHQIDFFAKKFNIVDSESCFNFNCQFYSPIEVDLSIGYDNNKEINIEIHETDNYQDIINEIALELHSHGYDMLPEGFSQSSNIEILAPNISNVIQTMLNYGTYAQIRKIIENPNQLSNEENLFKLIDEIYEKIIDKPQNALQLKESICVYINTYFLLKVLAYAGKIDFANAVHLMYFGTHASIILNSDLNEKLYLTSLFDPTYLSCYDFIRKKLDNLSEFKQINDEISHTRLYFYKFAGNVFQLDLQILSANLNIFSHILEWFSNPKNESNQKFLSCKYLEQVKLLKNVLSENILKMKQNRIKRTQKQKNILRNMIEIEMILDSIINIQIHYIQFSKIELIIPYLRSFFHLKEDDKRFYRFLSFYPVWFNSVHRCLNYNLIKCDENILTSSFKSTLTNVIKNSERLISTFDVHYLNYFNELISLSLKTNDQSICMMIDIIARGSFSFENVSKLFRYVLKYFVSFSNDPNSPKSKSNDIASSRLNFDLWKNVVKLSCLLIAVNTHSHLHKELDINLLRMINLKNYVNSYINGFLYLYSSSLSTVLDNKYSQKILENLEYLQKIDSEIPITMKIHKTYCIINKIISIIDATNRYIVEVGPEEGFIARTESFIRNIQDKKIRKAFKSSLRVAYLSGTTSQGSTTLLSKISTGSPVSAAQTAISNGYESIFYNKNEDNYLDGMNDEVEEYIDVDEDFNLFLQKNNDNGGNSNYFNDDEDTNVNIVACALNKNLISECFNDDERRIENYVKAIDSINCLSLYLSIVIESNSFMKFATLDFSSDVRMNPPFEICKPSNWDKSGNVRNNIITVNLNSNTQQATQPATIKNIQEATPITNETGINLSSQNKNQNQNNSDWLKCDYISFISSIDNSNNIINISDDNNINNQVQQNNNLNQNQNQIIPLQYAFNDTGISSSKFRLKNYYNNAQQALRRQIPADAPIDFDSDQLLPINIQQQLLDQINENQKGMNPEYLEVLKRQSLQEKLEDRRKQLEKQQSFERQQLLLQQQQQQKERDHHQQQGSPERFRKEGENEEEENNDVTPISSLEFNRIDKEPEKIEDGFKLRDDEEDKPEHDQNIDDNEGSDFQDDNEHETEVKRGRGRRRGRGRAGQKRGPRGSRGRNSERSNASLSAHSSSTKANASPTIGSGVPIPPPITTPATKNLSDLRWYIAKLNQIEADEVKARERKESIAREQVRLNTVIQQTGSQIQGLAESTNEHEKRRNDHCELMKKYNSASVEYALKKEQLKQIQNSSKAYQMSSSIGQKAAESYTKISEANKADMSLKAMGNQQEKIKDGFNLFNPFKLNQFNSKKNNRSSSIEKEEINKDETEIQKQIEKQRKEEFLSPAELLSLHQKQIASIAQSKIKQKQQKASNESEINHMKMTPVSSLENKAVNVFKDQEGQIKSEQIHQNQNESNSNNQPQGQADDDYIDENLEREQIDSSPTIGQLFDQETPEFNSLPLSLRNLTRPVWALRLSKDEADSNNEIMGSHKADSYENEKRNVKTSLNGQSDRLLNENPFDLQQRFTLSEKRMSSLISFTSELNNGNDDRNKSYTSKKQNRSDKTKNEGDSNSRKNDNQTLSDADTEMTRDNQAGFEVDNDVGFGFESDGGTGLF</sequence>
<name>A0ABR2HX54_9EUKA</name>
<evidence type="ECO:0000313" key="3">
    <source>
        <dbReference type="Proteomes" id="UP001470230"/>
    </source>
</evidence>
<feature type="compositionally biased region" description="Polar residues" evidence="1">
    <location>
        <begin position="11"/>
        <end position="33"/>
    </location>
</feature>